<evidence type="ECO:0000313" key="5">
    <source>
        <dbReference type="Proteomes" id="UP000003779"/>
    </source>
</evidence>
<feature type="region of interest" description="Disordered" evidence="2">
    <location>
        <begin position="43"/>
        <end position="65"/>
    </location>
</feature>
<keyword evidence="1" id="KW-0732">Signal</keyword>
<proteinExistence type="predicted"/>
<dbReference type="HOGENOM" id="CLU_019247_2_1_11"/>
<dbReference type="EMBL" id="CP003788">
    <property type="protein sequence ID" value="AFR07595.1"/>
    <property type="molecule type" value="Genomic_DNA"/>
</dbReference>
<evidence type="ECO:0000256" key="1">
    <source>
        <dbReference type="ARBA" id="ARBA00022729"/>
    </source>
</evidence>
<dbReference type="KEGG" id="nal:B005_5225"/>
<protein>
    <recommendedName>
        <fullName evidence="3">Glycosyl hydrolase-like 10 domain-containing protein</fullName>
    </recommendedName>
</protein>
<dbReference type="Gene3D" id="3.20.20.80">
    <property type="entry name" value="Glycosidases"/>
    <property type="match status" value="1"/>
</dbReference>
<reference evidence="4 5" key="1">
    <citation type="journal article" date="2012" name="J. Bacteriol.">
        <title>Whole-Genome Sequence of Nocardiopsis alba Strain ATCC BAA-2165, Associated with Honeybees.</title>
        <authorList>
            <person name="Qiao J."/>
            <person name="Chen L."/>
            <person name="Li Y."/>
            <person name="Wang J."/>
            <person name="Zhang W."/>
            <person name="Chen S."/>
        </authorList>
    </citation>
    <scope>NUCLEOTIDE SEQUENCE [LARGE SCALE GENOMIC DNA]</scope>
    <source>
        <strain evidence="5">ATCC BAA-2165 / BE74</strain>
    </source>
</reference>
<organism evidence="4 5">
    <name type="scientific">Nocardiopsis alba (strain ATCC BAA-2165 / BE74)</name>
    <dbReference type="NCBI Taxonomy" id="1205910"/>
    <lineage>
        <taxon>Bacteria</taxon>
        <taxon>Bacillati</taxon>
        <taxon>Actinomycetota</taxon>
        <taxon>Actinomycetes</taxon>
        <taxon>Streptosporangiales</taxon>
        <taxon>Nocardiopsidaceae</taxon>
        <taxon>Nocardiopsis</taxon>
    </lineage>
</organism>
<dbReference type="PANTHER" id="PTHR43405:SF1">
    <property type="entry name" value="GLYCOSYL HYDROLASE DIGH"/>
    <property type="match status" value="1"/>
</dbReference>
<dbReference type="InterPro" id="IPR017853">
    <property type="entry name" value="GH"/>
</dbReference>
<feature type="domain" description="Glycosyl hydrolase-like 10" evidence="3">
    <location>
        <begin position="74"/>
        <end position="385"/>
    </location>
</feature>
<accession>J7L859</accession>
<dbReference type="Proteomes" id="UP000003779">
    <property type="component" value="Chromosome"/>
</dbReference>
<gene>
    <name evidence="4" type="ordered locus">B005_5225</name>
</gene>
<dbReference type="PANTHER" id="PTHR43405">
    <property type="entry name" value="GLYCOSYL HYDROLASE DIGH"/>
    <property type="match status" value="1"/>
</dbReference>
<dbReference type="AlphaFoldDB" id="J7L859"/>
<dbReference type="SUPFAM" id="SSF51445">
    <property type="entry name" value="(Trans)glycosidases"/>
    <property type="match status" value="1"/>
</dbReference>
<reference evidence="5" key="2">
    <citation type="submission" date="2012-08" db="EMBL/GenBank/DDBJ databases">
        <title>Whole-genome sequence of Nocardiopsis alba strain ATCC BAA-2165 associated with honeybees.</title>
        <authorList>
            <person name="Qiao J."/>
            <person name="Chen L."/>
            <person name="Li Y."/>
            <person name="Wang J."/>
            <person name="Zhang W."/>
            <person name="Chen S."/>
        </authorList>
    </citation>
    <scope>NUCLEOTIDE SEQUENCE [LARGE SCALE GENOMIC DNA]</scope>
    <source>
        <strain evidence="5">ATCC BAA-2165 / BE74</strain>
    </source>
</reference>
<dbReference type="STRING" id="1205910.B005_5225"/>
<dbReference type="PATRIC" id="fig|1205910.3.peg.4939"/>
<name>J7L859_NOCAA</name>
<dbReference type="Pfam" id="PF02638">
    <property type="entry name" value="GHL10"/>
    <property type="match status" value="1"/>
</dbReference>
<evidence type="ECO:0000259" key="3">
    <source>
        <dbReference type="Pfam" id="PF02638"/>
    </source>
</evidence>
<sequence>MGRRRANTFEEMVDAFHGTGPDQAARRPAAAATATVLLAGCSAGDDPASDDPRAPGGEGIAAPAVCPADDDERQMRGAWLTTVRNIDWPSEPGLSADEQKAELDEWLDDSVDMGLNAVFLHTRPTADAVYDSELEPWARYLTGEQGGDPGYDPLEYAVEEAHKRGLELHAWFNPYRVGLQDPDVENLSDDHPVKRNPDWLVDFGTEAYVDPGNPEVREWVTSVIMDVVDRYDVDGIHFDDFFYPYPQEGATFDDDATWEAYGGDFDDRGDWRRDNVDQLMRDVHGGIQESKPWVSFGVSPFGIWRNDSTDPSGSPGSGLQSYDAQYADTRTWIQEGTVDYVAPQLYWERGFATADYEALTDWWANEVEGTDVDLYVGQGAYRLGESGWTGDDALSTQLDYSGELDQVAGDIYFSIKSMRDNPGAVDHLLETHYADPALPPTMTDPEGEGPRVGSVDDVDARLVDGNVEVEWDEIEGARFYALYRLPADAVRALEDGDDDAYCAALDTANLVGMTGEPTLTDTEPLEEGAGYVVTALDDFRAEGPVGEIVDVRG</sequence>
<evidence type="ECO:0000313" key="4">
    <source>
        <dbReference type="EMBL" id="AFR07595.1"/>
    </source>
</evidence>
<feature type="region of interest" description="Disordered" evidence="2">
    <location>
        <begin position="436"/>
        <end position="455"/>
    </location>
</feature>
<dbReference type="InterPro" id="IPR003790">
    <property type="entry name" value="GHL10"/>
</dbReference>
<dbReference type="eggNOG" id="COG1649">
    <property type="taxonomic scope" value="Bacteria"/>
</dbReference>
<dbReference type="InterPro" id="IPR052177">
    <property type="entry name" value="Divisome_Glycosyl_Hydrolase"/>
</dbReference>
<evidence type="ECO:0000256" key="2">
    <source>
        <dbReference type="SAM" id="MobiDB-lite"/>
    </source>
</evidence>